<evidence type="ECO:0000313" key="4">
    <source>
        <dbReference type="Proteomes" id="UP000266861"/>
    </source>
</evidence>
<dbReference type="SUPFAM" id="SSF54695">
    <property type="entry name" value="POZ domain"/>
    <property type="match status" value="1"/>
</dbReference>
<evidence type="ECO:0000259" key="1">
    <source>
        <dbReference type="PROSITE" id="PS50097"/>
    </source>
</evidence>
<dbReference type="SMART" id="SM00225">
    <property type="entry name" value="BTB"/>
    <property type="match status" value="1"/>
</dbReference>
<sequence length="536" mass="62208">MSFNFYDRLSADFSGILESGIDYNVIIEVGKTPSNQRFKTHSLILQSRSSYFEIKLKETMLNDDNIKIIYLPEISVENFEIIIKYIYSGSISIEKTEASTIFDILLASDKFGLDDLIKYFKSYLIENNASWLRLNFSKIHQLSIQENHFKFLQDFCNDIFTKYPNILFESQDFTTLPEKTLISILERDDLQMDESEIWDHVIRWGKAQHSNLPTNLGDWRNNDFLILKNTLHKCIPLVRYFSIPGEDVFKKLFPYQQLFERQLWADILSKNLAPNNPISSTILPSRTTPIDSSIITGEHILEISSWIDKKNSPYVDENPYKFQLILRGSRDGFECTNFYDICDRVSQTILILKVKNTGEIFGGYNPQTWNKNDFKNDDAFIFSLKTESQQASILSRAKTGLFTISNLENQLGFCGLRLIGNFNTEKKCYLYDSGFEKRISYLHNSDACYFSVEEYEVFKVVIHVNWNQNYHQEKLLLVIVGGGVFIGSGDCDGYDNFFEVVDNCCDCFLLSNFTFLKEEELSLDIVHLIHQKPFSS</sequence>
<dbReference type="Proteomes" id="UP000266861">
    <property type="component" value="Unassembled WGS sequence"/>
</dbReference>
<dbReference type="PROSITE" id="PS51886">
    <property type="entry name" value="TLDC"/>
    <property type="match status" value="1"/>
</dbReference>
<dbReference type="Pfam" id="PF00651">
    <property type="entry name" value="BTB"/>
    <property type="match status" value="1"/>
</dbReference>
<evidence type="ECO:0008006" key="5">
    <source>
        <dbReference type="Google" id="ProtNLM"/>
    </source>
</evidence>
<dbReference type="Pfam" id="PF07707">
    <property type="entry name" value="BACK"/>
    <property type="match status" value="1"/>
</dbReference>
<accession>A0A397IVL0</accession>
<dbReference type="AlphaFoldDB" id="A0A397IVL0"/>
<dbReference type="CDD" id="cd18186">
    <property type="entry name" value="BTB_POZ_ZBTB_KLHL-like"/>
    <property type="match status" value="1"/>
</dbReference>
<dbReference type="InterPro" id="IPR011705">
    <property type="entry name" value="BACK"/>
</dbReference>
<dbReference type="OrthoDB" id="2423124at2759"/>
<dbReference type="Gene3D" id="3.30.710.10">
    <property type="entry name" value="Potassium Channel Kv1.1, Chain A"/>
    <property type="match status" value="1"/>
</dbReference>
<dbReference type="SMART" id="SM00584">
    <property type="entry name" value="TLDc"/>
    <property type="match status" value="1"/>
</dbReference>
<evidence type="ECO:0000259" key="2">
    <source>
        <dbReference type="PROSITE" id="PS51886"/>
    </source>
</evidence>
<keyword evidence="4" id="KW-1185">Reference proteome</keyword>
<dbReference type="InterPro" id="IPR051481">
    <property type="entry name" value="BTB-POZ/Galectin-3-binding"/>
</dbReference>
<dbReference type="InterPro" id="IPR006571">
    <property type="entry name" value="TLDc_dom"/>
</dbReference>
<dbReference type="Gene3D" id="1.25.40.420">
    <property type="match status" value="1"/>
</dbReference>
<dbReference type="InterPro" id="IPR000210">
    <property type="entry name" value="BTB/POZ_dom"/>
</dbReference>
<proteinExistence type="predicted"/>
<evidence type="ECO:0000313" key="3">
    <source>
        <dbReference type="EMBL" id="RHZ76973.1"/>
    </source>
</evidence>
<feature type="domain" description="BTB" evidence="1">
    <location>
        <begin position="23"/>
        <end position="95"/>
    </location>
</feature>
<dbReference type="EMBL" id="PQFF01000177">
    <property type="protein sequence ID" value="RHZ76973.1"/>
    <property type="molecule type" value="Genomic_DNA"/>
</dbReference>
<protein>
    <recommendedName>
        <fullName evidence="5">BTB domain-containing protein</fullName>
    </recommendedName>
</protein>
<dbReference type="PANTHER" id="PTHR24410:SF23">
    <property type="entry name" value="BTB DOMAIN-CONTAINING PROTEIN-RELATED"/>
    <property type="match status" value="1"/>
</dbReference>
<dbReference type="InterPro" id="IPR011333">
    <property type="entry name" value="SKP1/BTB/POZ_sf"/>
</dbReference>
<dbReference type="PROSITE" id="PS50097">
    <property type="entry name" value="BTB"/>
    <property type="match status" value="1"/>
</dbReference>
<reference evidence="3 4" key="1">
    <citation type="submission" date="2018-08" db="EMBL/GenBank/DDBJ databases">
        <title>Genome and evolution of the arbuscular mycorrhizal fungus Diversispora epigaea (formerly Glomus versiforme) and its bacterial endosymbionts.</title>
        <authorList>
            <person name="Sun X."/>
            <person name="Fei Z."/>
            <person name="Harrison M."/>
        </authorList>
    </citation>
    <scope>NUCLEOTIDE SEQUENCE [LARGE SCALE GENOMIC DNA]</scope>
    <source>
        <strain evidence="3 4">IT104</strain>
    </source>
</reference>
<name>A0A397IVL0_9GLOM</name>
<gene>
    <name evidence="3" type="ORF">Glove_187g24</name>
</gene>
<dbReference type="Pfam" id="PF07534">
    <property type="entry name" value="TLD"/>
    <property type="match status" value="1"/>
</dbReference>
<feature type="domain" description="TLDc" evidence="2">
    <location>
        <begin position="293"/>
        <end position="461"/>
    </location>
</feature>
<comment type="caution">
    <text evidence="3">The sequence shown here is derived from an EMBL/GenBank/DDBJ whole genome shotgun (WGS) entry which is preliminary data.</text>
</comment>
<dbReference type="PANTHER" id="PTHR24410">
    <property type="entry name" value="HL07962P-RELATED"/>
    <property type="match status" value="1"/>
</dbReference>
<organism evidence="3 4">
    <name type="scientific">Diversispora epigaea</name>
    <dbReference type="NCBI Taxonomy" id="1348612"/>
    <lineage>
        <taxon>Eukaryota</taxon>
        <taxon>Fungi</taxon>
        <taxon>Fungi incertae sedis</taxon>
        <taxon>Mucoromycota</taxon>
        <taxon>Glomeromycotina</taxon>
        <taxon>Glomeromycetes</taxon>
        <taxon>Diversisporales</taxon>
        <taxon>Diversisporaceae</taxon>
        <taxon>Diversispora</taxon>
    </lineage>
</organism>